<evidence type="ECO:0000313" key="4">
    <source>
        <dbReference type="EMBL" id="KAF2184566.1"/>
    </source>
</evidence>
<dbReference type="Gene3D" id="3.40.710.10">
    <property type="entry name" value="DD-peptidase/beta-lactamase superfamily"/>
    <property type="match status" value="1"/>
</dbReference>
<dbReference type="InterPro" id="IPR012338">
    <property type="entry name" value="Beta-lactam/transpept-like"/>
</dbReference>
<feature type="signal peptide" evidence="2">
    <location>
        <begin position="1"/>
        <end position="23"/>
    </location>
</feature>
<dbReference type="InterPro" id="IPR049511">
    <property type="entry name" value="PGH-like_rpt"/>
</dbReference>
<dbReference type="InterPro" id="IPR050491">
    <property type="entry name" value="AmpC-like"/>
</dbReference>
<dbReference type="InterPro" id="IPR001466">
    <property type="entry name" value="Beta-lactam-related"/>
</dbReference>
<protein>
    <recommendedName>
        <fullName evidence="3">Beta-lactamase-related domain-containing protein</fullName>
    </recommendedName>
</protein>
<dbReference type="PANTHER" id="PTHR46825:SF9">
    <property type="entry name" value="BETA-LACTAMASE-RELATED DOMAIN-CONTAINING PROTEIN"/>
    <property type="match status" value="1"/>
</dbReference>
<comment type="similarity">
    <text evidence="1">Belongs to the peptidase S12 family.</text>
</comment>
<dbReference type="PANTHER" id="PTHR46825">
    <property type="entry name" value="D-ALANYL-D-ALANINE-CARBOXYPEPTIDASE/ENDOPEPTIDASE AMPH"/>
    <property type="match status" value="1"/>
</dbReference>
<evidence type="ECO:0000256" key="1">
    <source>
        <dbReference type="ARBA" id="ARBA00038215"/>
    </source>
</evidence>
<dbReference type="Pfam" id="PF17660">
    <property type="entry name" value="BTRD1"/>
    <property type="match status" value="3"/>
</dbReference>
<dbReference type="EMBL" id="ML994637">
    <property type="protein sequence ID" value="KAF2184566.1"/>
    <property type="molecule type" value="Genomic_DNA"/>
</dbReference>
<evidence type="ECO:0000256" key="2">
    <source>
        <dbReference type="SAM" id="SignalP"/>
    </source>
</evidence>
<proteinExistence type="inferred from homology"/>
<gene>
    <name evidence="4" type="ORF">K469DRAFT_688576</name>
</gene>
<evidence type="ECO:0000259" key="3">
    <source>
        <dbReference type="Pfam" id="PF00144"/>
    </source>
</evidence>
<accession>A0A6A6E3V1</accession>
<dbReference type="OrthoDB" id="5946976at2759"/>
<name>A0A6A6E3V1_9PEZI</name>
<keyword evidence="2" id="KW-0732">Signal</keyword>
<feature type="domain" description="Beta-lactamase-related" evidence="3">
    <location>
        <begin position="317"/>
        <end position="578"/>
    </location>
</feature>
<dbReference type="Proteomes" id="UP000800200">
    <property type="component" value="Unassembled WGS sequence"/>
</dbReference>
<sequence>MSFQRSFVCFITCCLSLISLVSSLPAEQRWDTISKRNGTEWRAYYGIDTAEHEKRSNTLKADGYRIISLSVYGSPSNVNYAAVWARREGVPFETIFGADETTYNTWHESWRAKGYVSTHISVTGTADNAIYAGVMEQLQITNWTQKCGLKSPWTYENATGGIDMTIKGVSVYGTPSDRRYCILGFENVGNQQQTVWYATASFIYNYQDVYAAETQKRFWRPTYLDISEDHIITPLFDDTSVGKWASLDSLTESQLADEINKQAAKGLFPIHLQGGGIGADARFTAIFAEQDMPLTREWSTAGTVGGFKDNVGVTLALDSAMRNFMEANGVRQAQVAVSVNGSLIAERAYTWAEKDRAVVRPDDKFLLASVSKMFTHAATQRLVDAGKLNLTTLVYPFLGYQPTDSRALNITVQHLLEHTAGYDRSISGDIGFIFTDVARSMSSSTPATLGDVIEYVVARPLDFTPGEYSAYSNFGTMLLSYIITNLTGVPYHDFIKEKVLNGLEVELYETAGDKHINDRIVQETKFVGFNPLEPQSEAKVPAIYGGDGAIKEETIGAFSLKASASTIARFIGHNAVVGIGGRQPYSYRDGSLAGARTFSESRPDLDWALTLNTREYGSETAFNDLIFYNIPDVFNSFPLA</sequence>
<dbReference type="Pfam" id="PF00144">
    <property type="entry name" value="Beta-lactamase"/>
    <property type="match status" value="1"/>
</dbReference>
<dbReference type="AlphaFoldDB" id="A0A6A6E3V1"/>
<evidence type="ECO:0000313" key="5">
    <source>
        <dbReference type="Proteomes" id="UP000800200"/>
    </source>
</evidence>
<keyword evidence="5" id="KW-1185">Reference proteome</keyword>
<feature type="chain" id="PRO_5025531806" description="Beta-lactamase-related domain-containing protein" evidence="2">
    <location>
        <begin position="24"/>
        <end position="640"/>
    </location>
</feature>
<organism evidence="4 5">
    <name type="scientific">Zopfia rhizophila CBS 207.26</name>
    <dbReference type="NCBI Taxonomy" id="1314779"/>
    <lineage>
        <taxon>Eukaryota</taxon>
        <taxon>Fungi</taxon>
        <taxon>Dikarya</taxon>
        <taxon>Ascomycota</taxon>
        <taxon>Pezizomycotina</taxon>
        <taxon>Dothideomycetes</taxon>
        <taxon>Dothideomycetes incertae sedis</taxon>
        <taxon>Zopfiaceae</taxon>
        <taxon>Zopfia</taxon>
    </lineage>
</organism>
<dbReference type="SUPFAM" id="SSF56601">
    <property type="entry name" value="beta-lactamase/transpeptidase-like"/>
    <property type="match status" value="1"/>
</dbReference>
<reference evidence="4" key="1">
    <citation type="journal article" date="2020" name="Stud. Mycol.">
        <title>101 Dothideomycetes genomes: a test case for predicting lifestyles and emergence of pathogens.</title>
        <authorList>
            <person name="Haridas S."/>
            <person name="Albert R."/>
            <person name="Binder M."/>
            <person name="Bloem J."/>
            <person name="Labutti K."/>
            <person name="Salamov A."/>
            <person name="Andreopoulos B."/>
            <person name="Baker S."/>
            <person name="Barry K."/>
            <person name="Bills G."/>
            <person name="Bluhm B."/>
            <person name="Cannon C."/>
            <person name="Castanera R."/>
            <person name="Culley D."/>
            <person name="Daum C."/>
            <person name="Ezra D."/>
            <person name="Gonzalez J."/>
            <person name="Henrissat B."/>
            <person name="Kuo A."/>
            <person name="Liang C."/>
            <person name="Lipzen A."/>
            <person name="Lutzoni F."/>
            <person name="Magnuson J."/>
            <person name="Mondo S."/>
            <person name="Nolan M."/>
            <person name="Ohm R."/>
            <person name="Pangilinan J."/>
            <person name="Park H.-J."/>
            <person name="Ramirez L."/>
            <person name="Alfaro M."/>
            <person name="Sun H."/>
            <person name="Tritt A."/>
            <person name="Yoshinaga Y."/>
            <person name="Zwiers L.-H."/>
            <person name="Turgeon B."/>
            <person name="Goodwin S."/>
            <person name="Spatafora J."/>
            <person name="Crous P."/>
            <person name="Grigoriev I."/>
        </authorList>
    </citation>
    <scope>NUCLEOTIDE SEQUENCE</scope>
    <source>
        <strain evidence="4">CBS 207.26</strain>
    </source>
</reference>